<accession>S6BN94</accession>
<name>S6BN94_BABBO</name>
<reference evidence="1" key="1">
    <citation type="journal article" date="2014" name="BMC Genomics">
        <title>The Babesia bovis gene and promoter model: an update from full-length EST analysis.</title>
        <authorList>
            <person name="Yamagishi J."/>
            <person name="Wakaguri H."/>
            <person name="Yokoyama N."/>
            <person name="Yamashita R."/>
            <person name="Suzuki Y."/>
            <person name="Xuan X."/>
            <person name="Igarashi I."/>
        </authorList>
    </citation>
    <scope>NUCLEOTIDE SEQUENCE</scope>
    <source>
        <strain evidence="1">Texas</strain>
    </source>
</reference>
<protein>
    <submittedName>
        <fullName evidence="1">Uncharacterized protein</fullName>
    </submittedName>
</protein>
<evidence type="ECO:0000313" key="1">
    <source>
        <dbReference type="EMBL" id="BAN65582.1"/>
    </source>
</evidence>
<organism evidence="1">
    <name type="scientific">Babesia bovis</name>
    <dbReference type="NCBI Taxonomy" id="5865"/>
    <lineage>
        <taxon>Eukaryota</taxon>
        <taxon>Sar</taxon>
        <taxon>Alveolata</taxon>
        <taxon>Apicomplexa</taxon>
        <taxon>Aconoidasida</taxon>
        <taxon>Piroplasmida</taxon>
        <taxon>Babesiidae</taxon>
        <taxon>Babesia</taxon>
    </lineage>
</organism>
<sequence length="58" mass="6833">MGFNWNWTLCYQNISFIIHMGFLLQSALHICLNVVCHQTFIYILLQNIYGTIFSTSIF</sequence>
<proteinExistence type="evidence at transcript level"/>
<dbReference type="AlphaFoldDB" id="S6BN94"/>
<dbReference type="EMBL" id="AK441788">
    <property type="protein sequence ID" value="BAN65582.1"/>
    <property type="molecule type" value="mRNA"/>
</dbReference>